<dbReference type="GO" id="GO:0006508">
    <property type="term" value="P:proteolysis"/>
    <property type="evidence" value="ECO:0007669"/>
    <property type="project" value="UniProtKB-KW"/>
</dbReference>
<evidence type="ECO:0000256" key="4">
    <source>
        <dbReference type="ARBA" id="ARBA00022645"/>
    </source>
</evidence>
<evidence type="ECO:0000256" key="8">
    <source>
        <dbReference type="ARBA" id="ARBA00023157"/>
    </source>
</evidence>
<evidence type="ECO:0000256" key="3">
    <source>
        <dbReference type="ARBA" id="ARBA00022525"/>
    </source>
</evidence>
<keyword evidence="6" id="KW-0732">Signal</keyword>
<gene>
    <name evidence="11" type="ORF">DKX38_017055</name>
</gene>
<proteinExistence type="inferred from homology"/>
<dbReference type="FunFam" id="3.40.50.11320:FF:000001">
    <property type="entry name" value="Carboxypeptidase"/>
    <property type="match status" value="1"/>
</dbReference>
<keyword evidence="8" id="KW-1015">Disulfide bond</keyword>
<keyword evidence="4 10" id="KW-0121">Carboxypeptidase</keyword>
<dbReference type="Gene3D" id="3.40.50.11320">
    <property type="match status" value="1"/>
</dbReference>
<name>A0A5N5KU70_9ROSI</name>
<evidence type="ECO:0000313" key="11">
    <source>
        <dbReference type="EMBL" id="KAB5533969.1"/>
    </source>
</evidence>
<dbReference type="PANTHER" id="PTHR11802">
    <property type="entry name" value="SERINE PROTEASE FAMILY S10 SERINE CARBOXYPEPTIDASE"/>
    <property type="match status" value="1"/>
</dbReference>
<dbReference type="Gene3D" id="6.10.250.940">
    <property type="match status" value="1"/>
</dbReference>
<dbReference type="InterPro" id="IPR029058">
    <property type="entry name" value="AB_hydrolase_fold"/>
</dbReference>
<evidence type="ECO:0000256" key="1">
    <source>
        <dbReference type="ARBA" id="ARBA00004613"/>
    </source>
</evidence>
<evidence type="ECO:0000256" key="10">
    <source>
        <dbReference type="RuleBase" id="RU361156"/>
    </source>
</evidence>
<dbReference type="InterPro" id="IPR018202">
    <property type="entry name" value="Ser_caboxypep_ser_AS"/>
</dbReference>
<evidence type="ECO:0000313" key="12">
    <source>
        <dbReference type="Proteomes" id="UP000326939"/>
    </source>
</evidence>
<protein>
    <recommendedName>
        <fullName evidence="10">Carboxypeptidase</fullName>
        <ecNumber evidence="10">3.4.16.-</ecNumber>
    </recommendedName>
</protein>
<dbReference type="PRINTS" id="PR00724">
    <property type="entry name" value="CRBOXYPTASEC"/>
</dbReference>
<dbReference type="GO" id="GO:0005576">
    <property type="term" value="C:extracellular region"/>
    <property type="evidence" value="ECO:0007669"/>
    <property type="project" value="UniProtKB-SubCell"/>
</dbReference>
<dbReference type="PANTHER" id="PTHR11802:SF15">
    <property type="entry name" value="SERINE CARBOXYPEPTIDASE-LIKE 32"/>
    <property type="match status" value="1"/>
</dbReference>
<sequence length="538" mass="60549">MLAFFLGSSSAFERFSLSKIVPFVFFSKMDLVPKVTSYLTLVFIALSSLEPVVCIRHWQLSGHPLADEHLVSNLPGQPDVSFKHYAGYLTVNEQNGRALFYWFYEATAHPDKKPLVLWLNGEGRKKGWSSYCRIICGASAIVHGISGFSRTEMLDIGPGCSSVGYGATQEIGPFIVDTNGHGLKYNPHSWNTEANMLFLESPVGVGFSYSNTTSDYNILGDEFTANDAYAFLHKWFLLFPSYRKRTFYIAGESYAGKYVPELAEIINDKNNDPSLHIDLNGILLGNPETSDADDWRGMVDYAWSHAVISDETYKIIGQSCNFDSNDTWSNDDCAEAVDELLKQYKEIDIYSLYTSVCIGDSASSDDKFTQIMFRRSSKMMPRIMGGYDPCLDEYAKAFYNRPDVQQALHVSDGQHLKNWSICNTKIFVEWLESKPSVLPIYKKLIAAGLRIWVYSGDTDGRVPVLSTRYSLSSLGLPITKTWRPWYHQKEVSGWFQEYEGLTFATFRGAGHAVPIFKPSNSLAFFSAFLLGESLPSVR</sequence>
<comment type="subcellular location">
    <subcellularLocation>
        <location evidence="1">Secreted</location>
    </subcellularLocation>
</comment>
<dbReference type="AlphaFoldDB" id="A0A5N5KU70"/>
<accession>A0A5N5KU70</accession>
<dbReference type="GO" id="GO:0004185">
    <property type="term" value="F:serine-type carboxypeptidase activity"/>
    <property type="evidence" value="ECO:0007669"/>
    <property type="project" value="UniProtKB-UniRule"/>
</dbReference>
<dbReference type="Proteomes" id="UP000326939">
    <property type="component" value="Chromosome 11"/>
</dbReference>
<organism evidence="11 12">
    <name type="scientific">Salix brachista</name>
    <dbReference type="NCBI Taxonomy" id="2182728"/>
    <lineage>
        <taxon>Eukaryota</taxon>
        <taxon>Viridiplantae</taxon>
        <taxon>Streptophyta</taxon>
        <taxon>Embryophyta</taxon>
        <taxon>Tracheophyta</taxon>
        <taxon>Spermatophyta</taxon>
        <taxon>Magnoliopsida</taxon>
        <taxon>eudicotyledons</taxon>
        <taxon>Gunneridae</taxon>
        <taxon>Pentapetalae</taxon>
        <taxon>rosids</taxon>
        <taxon>fabids</taxon>
        <taxon>Malpighiales</taxon>
        <taxon>Salicaceae</taxon>
        <taxon>Saliceae</taxon>
        <taxon>Salix</taxon>
    </lineage>
</organism>
<dbReference type="InterPro" id="IPR001563">
    <property type="entry name" value="Peptidase_S10"/>
</dbReference>
<evidence type="ECO:0000256" key="2">
    <source>
        <dbReference type="ARBA" id="ARBA00009431"/>
    </source>
</evidence>
<dbReference type="SUPFAM" id="SSF53474">
    <property type="entry name" value="alpha/beta-Hydrolases"/>
    <property type="match status" value="2"/>
</dbReference>
<dbReference type="EMBL" id="VDCV01000011">
    <property type="protein sequence ID" value="KAB5533969.1"/>
    <property type="molecule type" value="Genomic_DNA"/>
</dbReference>
<dbReference type="Gene3D" id="3.40.50.1820">
    <property type="entry name" value="alpha/beta hydrolase"/>
    <property type="match status" value="1"/>
</dbReference>
<evidence type="ECO:0000256" key="7">
    <source>
        <dbReference type="ARBA" id="ARBA00022801"/>
    </source>
</evidence>
<dbReference type="GO" id="GO:0005773">
    <property type="term" value="C:vacuole"/>
    <property type="evidence" value="ECO:0007669"/>
    <property type="project" value="TreeGrafter"/>
</dbReference>
<reference evidence="12" key="1">
    <citation type="journal article" date="2019" name="Gigascience">
        <title>De novo genome assembly of the endangered Acer yangbiense, a plant species with extremely small populations endemic to Yunnan Province, China.</title>
        <authorList>
            <person name="Yang J."/>
            <person name="Wariss H.M."/>
            <person name="Tao L."/>
            <person name="Zhang R."/>
            <person name="Yun Q."/>
            <person name="Hollingsworth P."/>
            <person name="Dao Z."/>
            <person name="Luo G."/>
            <person name="Guo H."/>
            <person name="Ma Y."/>
            <person name="Sun W."/>
        </authorList>
    </citation>
    <scope>NUCLEOTIDE SEQUENCE [LARGE SCALE GENOMIC DNA]</scope>
    <source>
        <strain evidence="12">cv. br00</strain>
    </source>
</reference>
<keyword evidence="7 10" id="KW-0378">Hydrolase</keyword>
<dbReference type="PROSITE" id="PS00131">
    <property type="entry name" value="CARBOXYPEPT_SER_SER"/>
    <property type="match status" value="1"/>
</dbReference>
<dbReference type="Pfam" id="PF00450">
    <property type="entry name" value="Peptidase_S10"/>
    <property type="match status" value="2"/>
</dbReference>
<comment type="caution">
    <text evidence="11">The sequence shown here is derived from an EMBL/GenBank/DDBJ whole genome shotgun (WGS) entry which is preliminary data.</text>
</comment>
<keyword evidence="3" id="KW-0964">Secreted</keyword>
<keyword evidence="5 10" id="KW-0645">Protease</keyword>
<keyword evidence="12" id="KW-1185">Reference proteome</keyword>
<dbReference type="FunFam" id="3.40.50.1820:FF:000030">
    <property type="entry name" value="Carboxypeptidase"/>
    <property type="match status" value="1"/>
</dbReference>
<evidence type="ECO:0000256" key="9">
    <source>
        <dbReference type="ARBA" id="ARBA00023180"/>
    </source>
</evidence>
<dbReference type="EC" id="3.4.16.-" evidence="10"/>
<comment type="similarity">
    <text evidence="2 10">Belongs to the peptidase S10 family.</text>
</comment>
<keyword evidence="9" id="KW-0325">Glycoprotein</keyword>
<evidence type="ECO:0000256" key="6">
    <source>
        <dbReference type="ARBA" id="ARBA00022729"/>
    </source>
</evidence>
<evidence type="ECO:0000256" key="5">
    <source>
        <dbReference type="ARBA" id="ARBA00022670"/>
    </source>
</evidence>